<keyword evidence="3" id="KW-1185">Reference proteome</keyword>
<proteinExistence type="predicted"/>
<dbReference type="Proteomes" id="UP000516134">
    <property type="component" value="Chromosome"/>
</dbReference>
<sequence length="116" mass="13439">MKRTTNRFYRWSRVQNNQGLLENSPDGRFRHNRAQAIGLLLIGIPLLVVIELNRGGKANTWLWLPVVAWSVGIVTIMLYQTFKTIFRYYRDWWKGGAKVRFPPIPAAARPASRLVT</sequence>
<reference evidence="2 3" key="1">
    <citation type="submission" date="2020-08" db="EMBL/GenBank/DDBJ databases">
        <title>Genome sequence of Sphingomonas daechungensis KACC 18115T.</title>
        <authorList>
            <person name="Hyun D.-W."/>
            <person name="Bae J.-W."/>
        </authorList>
    </citation>
    <scope>NUCLEOTIDE SEQUENCE [LARGE SCALE GENOMIC DNA]</scope>
    <source>
        <strain evidence="2 3">KACC 18115</strain>
    </source>
</reference>
<keyword evidence="1" id="KW-0812">Transmembrane</keyword>
<keyword evidence="1" id="KW-1133">Transmembrane helix</keyword>
<accession>A0ABX6T118</accession>
<name>A0ABX6T118_9SPHN</name>
<gene>
    <name evidence="2" type="ORF">H9L15_08925</name>
</gene>
<evidence type="ECO:0000313" key="2">
    <source>
        <dbReference type="EMBL" id="QNP42428.1"/>
    </source>
</evidence>
<protein>
    <recommendedName>
        <fullName evidence="4">2TM domain-containing protein</fullName>
    </recommendedName>
</protein>
<organism evidence="2 3">
    <name type="scientific">Sphingomonas daechungensis</name>
    <dbReference type="NCBI Taxonomy" id="1176646"/>
    <lineage>
        <taxon>Bacteria</taxon>
        <taxon>Pseudomonadati</taxon>
        <taxon>Pseudomonadota</taxon>
        <taxon>Alphaproteobacteria</taxon>
        <taxon>Sphingomonadales</taxon>
        <taxon>Sphingomonadaceae</taxon>
        <taxon>Sphingomonas</taxon>
    </lineage>
</organism>
<dbReference type="RefSeq" id="WP_187713861.1">
    <property type="nucleotide sequence ID" value="NZ_CP060780.1"/>
</dbReference>
<keyword evidence="1" id="KW-0472">Membrane</keyword>
<feature type="transmembrane region" description="Helical" evidence="1">
    <location>
        <begin position="62"/>
        <end position="82"/>
    </location>
</feature>
<dbReference type="EMBL" id="CP060780">
    <property type="protein sequence ID" value="QNP42428.1"/>
    <property type="molecule type" value="Genomic_DNA"/>
</dbReference>
<evidence type="ECO:0000256" key="1">
    <source>
        <dbReference type="SAM" id="Phobius"/>
    </source>
</evidence>
<evidence type="ECO:0008006" key="4">
    <source>
        <dbReference type="Google" id="ProtNLM"/>
    </source>
</evidence>
<feature type="transmembrane region" description="Helical" evidence="1">
    <location>
        <begin position="34"/>
        <end position="50"/>
    </location>
</feature>
<evidence type="ECO:0000313" key="3">
    <source>
        <dbReference type="Proteomes" id="UP000516134"/>
    </source>
</evidence>